<reference evidence="1" key="1">
    <citation type="journal article" date="2020" name="Nature">
        <title>Giant virus diversity and host interactions through global metagenomics.</title>
        <authorList>
            <person name="Schulz F."/>
            <person name="Roux S."/>
            <person name="Paez-Espino D."/>
            <person name="Jungbluth S."/>
            <person name="Walsh D.A."/>
            <person name="Denef V.J."/>
            <person name="McMahon K.D."/>
            <person name="Konstantinidis K.T."/>
            <person name="Eloe-Fadrosh E.A."/>
            <person name="Kyrpides N.C."/>
            <person name="Woyke T."/>
        </authorList>
    </citation>
    <scope>NUCLEOTIDE SEQUENCE</scope>
    <source>
        <strain evidence="1">GVMAG-M-3300023174-104</strain>
    </source>
</reference>
<sequence>MSSKTRDRQLSIGPVQNLWMTYSIGEDSILPFRQLKFQKIRDGCQLKLNRLVHMLLRSKIVMDAQYQAQLQQRQQRPAVKGRPNLLKVSEFNQMLNDFGYDCFVETEAVSEIPRSLYYLYNWIIDNPVEGFEKFLTREGIRANIRVLLQNLRVLGQLPPFPQQPPIHYIPEDEITHLLGKLENQNMYWKSEIPAVLSSIIHFVLVSRYQHNALLDLDQHVQQSKVRLRNQWMQEVHRRGRLGEEDLVL</sequence>
<protein>
    <submittedName>
        <fullName evidence="1">Uncharacterized protein</fullName>
    </submittedName>
</protein>
<proteinExistence type="predicted"/>
<dbReference type="EMBL" id="MN739518">
    <property type="protein sequence ID" value="QHT10022.1"/>
    <property type="molecule type" value="Genomic_DNA"/>
</dbReference>
<name>A0A6C0D0S9_9ZZZZ</name>
<evidence type="ECO:0000313" key="1">
    <source>
        <dbReference type="EMBL" id="QHT10022.1"/>
    </source>
</evidence>
<accession>A0A6C0D0S9</accession>
<dbReference type="AlphaFoldDB" id="A0A6C0D0S9"/>
<organism evidence="1">
    <name type="scientific">viral metagenome</name>
    <dbReference type="NCBI Taxonomy" id="1070528"/>
    <lineage>
        <taxon>unclassified sequences</taxon>
        <taxon>metagenomes</taxon>
        <taxon>organismal metagenomes</taxon>
    </lineage>
</organism>